<keyword evidence="1" id="KW-1133">Transmembrane helix</keyword>
<protein>
    <submittedName>
        <fullName evidence="2">Uncharacterized protein</fullName>
    </submittedName>
</protein>
<dbReference type="EMBL" id="JACIDO010000001">
    <property type="protein sequence ID" value="MBB3934412.1"/>
    <property type="molecule type" value="Genomic_DNA"/>
</dbReference>
<evidence type="ECO:0000256" key="1">
    <source>
        <dbReference type="SAM" id="Phobius"/>
    </source>
</evidence>
<reference evidence="2 3" key="1">
    <citation type="submission" date="2020-08" db="EMBL/GenBank/DDBJ databases">
        <title>Genomic Encyclopedia of Type Strains, Phase IV (KMG-IV): sequencing the most valuable type-strain genomes for metagenomic binning, comparative biology and taxonomic classification.</title>
        <authorList>
            <person name="Goeker M."/>
        </authorList>
    </citation>
    <scope>NUCLEOTIDE SEQUENCE [LARGE SCALE GENOMIC DNA]</scope>
    <source>
        <strain evidence="2 3">DSM 25024</strain>
    </source>
</reference>
<evidence type="ECO:0000313" key="3">
    <source>
        <dbReference type="Proteomes" id="UP000531216"/>
    </source>
</evidence>
<keyword evidence="1" id="KW-0472">Membrane</keyword>
<organism evidence="2 3">
    <name type="scientific">Aureimonas phyllosphaerae</name>
    <dbReference type="NCBI Taxonomy" id="1166078"/>
    <lineage>
        <taxon>Bacteria</taxon>
        <taxon>Pseudomonadati</taxon>
        <taxon>Pseudomonadota</taxon>
        <taxon>Alphaproteobacteria</taxon>
        <taxon>Hyphomicrobiales</taxon>
        <taxon>Aurantimonadaceae</taxon>
        <taxon>Aureimonas</taxon>
    </lineage>
</organism>
<dbReference type="Proteomes" id="UP000531216">
    <property type="component" value="Unassembled WGS sequence"/>
</dbReference>
<gene>
    <name evidence="2" type="ORF">GGR05_000523</name>
</gene>
<proteinExistence type="predicted"/>
<comment type="caution">
    <text evidence="2">The sequence shown here is derived from an EMBL/GenBank/DDBJ whole genome shotgun (WGS) entry which is preliminary data.</text>
</comment>
<keyword evidence="1" id="KW-0812">Transmembrane</keyword>
<dbReference type="AlphaFoldDB" id="A0A7W6FTW7"/>
<keyword evidence="3" id="KW-1185">Reference proteome</keyword>
<evidence type="ECO:0000313" key="2">
    <source>
        <dbReference type="EMBL" id="MBB3934412.1"/>
    </source>
</evidence>
<feature type="transmembrane region" description="Helical" evidence="1">
    <location>
        <begin position="12"/>
        <end position="30"/>
    </location>
</feature>
<sequence>MDELKPMTGLMNGLLFSAVFWLAAIDMVLWRTF</sequence>
<name>A0A7W6FTW7_9HYPH</name>
<accession>A0A7W6FTW7</accession>